<sequence>MSDDSENEPLELPDAIYLPFHQLPGVKIAGYAFACVERALKYSEESRVVYAGIVQTWDLPGCQSLIEEMATPTEDFNTWQKSLDKATKFGTLLPDWPTSWVDVFAKVKDNSGFEALSEQAQYFVIMAFNRKEDLANNKPKVKPFIPGQEPYLFMAVLISSLLDYLAKVPTGGPKVWSSESLSGFVHFSQDVRAGSSATRRQRAIRNRIRHEGYRIKHRSKIQEGADTWFKCRVNPGTIEAYLNDVSKIGKALERSNVETMIAPYDQATGYPRKWRK</sequence>
<dbReference type="RefSeq" id="WP_076004150.1">
    <property type="nucleotide sequence ID" value="NZ_CP018258.1"/>
</dbReference>
<evidence type="ECO:0000313" key="1">
    <source>
        <dbReference type="EMBL" id="APV44472.1"/>
    </source>
</evidence>
<dbReference type="AlphaFoldDB" id="A0A1P8F7W0"/>
<gene>
    <name evidence="1" type="ORF">Dform_01138</name>
</gene>
<dbReference type="EMBL" id="CP018258">
    <property type="protein sequence ID" value="APV44472.1"/>
    <property type="molecule type" value="Genomic_DNA"/>
</dbReference>
<protein>
    <submittedName>
        <fullName evidence="1">Uncharacterized protein</fullName>
    </submittedName>
</protein>
<accession>A0A1P8F7W0</accession>
<proteinExistence type="predicted"/>
<reference evidence="2" key="1">
    <citation type="submission" date="2016-11" db="EMBL/GenBank/DDBJ databases">
        <title>Dehalogenimonas formicexedens sp. nov., a chlorinated alkane respiring bacterium isolated from contaminated groundwater.</title>
        <authorList>
            <person name="Key T.A."/>
            <person name="Bowman K.S."/>
            <person name="Lee I."/>
            <person name="Chun J."/>
            <person name="Albuquerque L."/>
            <person name="da Costa M.S."/>
            <person name="Rainey F.A."/>
            <person name="Moe W.M."/>
        </authorList>
    </citation>
    <scope>NUCLEOTIDE SEQUENCE [LARGE SCALE GENOMIC DNA]</scope>
    <source>
        <strain evidence="2">NSZ-14</strain>
    </source>
</reference>
<dbReference type="KEGG" id="dfo:Dform_01138"/>
<organism evidence="1 2">
    <name type="scientific">Dehalogenimonas formicexedens</name>
    <dbReference type="NCBI Taxonomy" id="1839801"/>
    <lineage>
        <taxon>Bacteria</taxon>
        <taxon>Bacillati</taxon>
        <taxon>Chloroflexota</taxon>
        <taxon>Dehalococcoidia</taxon>
        <taxon>Dehalococcoidales</taxon>
        <taxon>Dehalococcoidaceae</taxon>
        <taxon>Dehalogenimonas</taxon>
    </lineage>
</organism>
<evidence type="ECO:0000313" key="2">
    <source>
        <dbReference type="Proteomes" id="UP000185934"/>
    </source>
</evidence>
<dbReference type="Proteomes" id="UP000185934">
    <property type="component" value="Chromosome"/>
</dbReference>
<keyword evidence="2" id="KW-1185">Reference proteome</keyword>
<name>A0A1P8F7W0_9CHLR</name>
<dbReference type="STRING" id="1839801.Dform_01138"/>